<organism evidence="2 3">
    <name type="scientific">Candidatus Nitronereus thalassa</name>
    <dbReference type="NCBI Taxonomy" id="3020898"/>
    <lineage>
        <taxon>Bacteria</taxon>
        <taxon>Pseudomonadati</taxon>
        <taxon>Nitrospirota</taxon>
        <taxon>Nitrospiria</taxon>
        <taxon>Nitrospirales</taxon>
        <taxon>Nitrospiraceae</taxon>
        <taxon>Candidatus Nitronereus</taxon>
    </lineage>
</organism>
<reference evidence="2 3" key="1">
    <citation type="journal article" date="2023" name="ISME J.">
        <title>Cultivation and genomic characterization of novel and ubiquitous marine nitrite-oxidizing bacteria from the Nitrospirales.</title>
        <authorList>
            <person name="Mueller A.J."/>
            <person name="Daebeler A."/>
            <person name="Herbold C.W."/>
            <person name="Kirkegaard R.H."/>
            <person name="Daims H."/>
        </authorList>
    </citation>
    <scope>NUCLEOTIDE SEQUENCE [LARGE SCALE GENOMIC DNA]</scope>
    <source>
        <strain evidence="2 3">EB</strain>
    </source>
</reference>
<dbReference type="EMBL" id="JAQOUE010000001">
    <property type="protein sequence ID" value="MDT7042040.1"/>
    <property type="molecule type" value="Genomic_DNA"/>
</dbReference>
<dbReference type="RefSeq" id="WP_313834273.1">
    <property type="nucleotide sequence ID" value="NZ_JAQOUE010000001.1"/>
</dbReference>
<keyword evidence="3" id="KW-1185">Reference proteome</keyword>
<proteinExistence type="predicted"/>
<accession>A0ABU3K6I0</accession>
<comment type="caution">
    <text evidence="2">The sequence shown here is derived from an EMBL/GenBank/DDBJ whole genome shotgun (WGS) entry which is preliminary data.</text>
</comment>
<protein>
    <submittedName>
        <fullName evidence="2">SprT family zinc-dependent metalloprotease</fullName>
    </submittedName>
</protein>
<evidence type="ECO:0000313" key="3">
    <source>
        <dbReference type="Proteomes" id="UP001250932"/>
    </source>
</evidence>
<evidence type="ECO:0000259" key="1">
    <source>
        <dbReference type="SMART" id="SM00731"/>
    </source>
</evidence>
<keyword evidence="2" id="KW-0645">Protease</keyword>
<dbReference type="InterPro" id="IPR006640">
    <property type="entry name" value="SprT-like_domain"/>
</dbReference>
<dbReference type="PANTHER" id="PTHR21220">
    <property type="entry name" value="DNA-DEPENDENT METALLOPROTEASE SPRTN"/>
    <property type="match status" value="1"/>
</dbReference>
<name>A0ABU3K6I0_9BACT</name>
<feature type="domain" description="SprT-like" evidence="1">
    <location>
        <begin position="15"/>
        <end position="181"/>
    </location>
</feature>
<keyword evidence="2" id="KW-0378">Hydrolase</keyword>
<dbReference type="Proteomes" id="UP001250932">
    <property type="component" value="Unassembled WGS sequence"/>
</dbReference>
<keyword evidence="2" id="KW-0482">Metalloprotease</keyword>
<dbReference type="InterPro" id="IPR044245">
    <property type="entry name" value="Spartan"/>
</dbReference>
<dbReference type="Pfam" id="PF10263">
    <property type="entry name" value="SprT-like"/>
    <property type="match status" value="1"/>
</dbReference>
<sequence length="223" mass="25426">MNGVPEKNLAPLETHELQRMWSSLNATYFDSRLPTIEIQWSSRLTSSVGLFVSETGPRTQHVSPDIRHGVGRVIRLSLPLLRAQSLAEIRGTLAHEMIHQWQFDVKKCHPSHGREFRRMMKLMNHDGLGITVYHTLLNEVAALSKYTWQCQKCGRAYHRQRKSLSSKTHRCGSCWGELQEVSSGMSWSRLHGEAKSKPLGDQRMGLQPPVQLVFDFMADSSSF</sequence>
<dbReference type="SMART" id="SM00731">
    <property type="entry name" value="SprT"/>
    <property type="match status" value="1"/>
</dbReference>
<dbReference type="InterPro" id="IPR035240">
    <property type="entry name" value="SprT_Zn_ribbon"/>
</dbReference>
<gene>
    <name evidence="2" type="ORF">PPG34_06715</name>
</gene>
<dbReference type="GO" id="GO:0008237">
    <property type="term" value="F:metallopeptidase activity"/>
    <property type="evidence" value="ECO:0007669"/>
    <property type="project" value="UniProtKB-KW"/>
</dbReference>
<dbReference type="PANTHER" id="PTHR21220:SF0">
    <property type="entry name" value="DNA-DEPENDENT METALLOPROTEASE SPRTN"/>
    <property type="match status" value="1"/>
</dbReference>
<evidence type="ECO:0000313" key="2">
    <source>
        <dbReference type="EMBL" id="MDT7042040.1"/>
    </source>
</evidence>
<dbReference type="Pfam" id="PF17283">
    <property type="entry name" value="Zn_ribbon_SprT"/>
    <property type="match status" value="1"/>
</dbReference>